<dbReference type="RefSeq" id="WP_011138101.1">
    <property type="nucleotide sequence ID" value="NC_005090.1"/>
</dbReference>
<dbReference type="SUPFAM" id="SSF52402">
    <property type="entry name" value="Adenine nucleotide alpha hydrolases-like"/>
    <property type="match status" value="1"/>
</dbReference>
<dbReference type="HOGENOM" id="CLU_061181_2_0_7"/>
<dbReference type="InterPro" id="IPR005232">
    <property type="entry name" value="LarE"/>
</dbReference>
<dbReference type="NCBIfam" id="TIGR00268">
    <property type="entry name" value="ATP-dependent sacrificial sulfur transferase LarE"/>
    <property type="match status" value="1"/>
</dbReference>
<dbReference type="AlphaFoldDB" id="Q7MAM9"/>
<keyword evidence="4" id="KW-1185">Reference proteome</keyword>
<reference evidence="3 4" key="1">
    <citation type="journal article" date="2003" name="Proc. Natl. Acad. Sci. U.S.A.">
        <title>Complete genome sequence and analysis of Wolinella succinogenes.</title>
        <authorList>
            <person name="Baar C."/>
            <person name="Eppinger M."/>
            <person name="Raddatz G."/>
            <person name="Simon JM."/>
            <person name="Lanz C."/>
            <person name="Klimmek O."/>
            <person name="Nandakumar R."/>
            <person name="Gross R."/>
            <person name="Rosinus A."/>
            <person name="Keller H."/>
            <person name="Jagtap P."/>
            <person name="Linke B."/>
            <person name="Meyer F."/>
            <person name="Lederer H."/>
            <person name="Schuster S.C."/>
        </authorList>
    </citation>
    <scope>NUCLEOTIDE SEQUENCE [LARGE SCALE GENOMIC DNA]</scope>
    <source>
        <strain evidence="4">ATCC 29543 / DSM 1740 / CCUG 13145 / JCM 31913 / LMG 7466 / NCTC 11488 / FDC 602W</strain>
    </source>
</reference>
<gene>
    <name evidence="3" type="ordered locus">WS0138</name>
</gene>
<dbReference type="CDD" id="cd01990">
    <property type="entry name" value="LarE-like"/>
    <property type="match status" value="1"/>
</dbReference>
<dbReference type="InterPro" id="IPR014729">
    <property type="entry name" value="Rossmann-like_a/b/a_fold"/>
</dbReference>
<dbReference type="EMBL" id="BX571657">
    <property type="protein sequence ID" value="CAE09301.1"/>
    <property type="molecule type" value="Genomic_DNA"/>
</dbReference>
<evidence type="ECO:0000259" key="2">
    <source>
        <dbReference type="Pfam" id="PF02540"/>
    </source>
</evidence>
<dbReference type="GO" id="GO:0006163">
    <property type="term" value="P:purine nucleotide metabolic process"/>
    <property type="evidence" value="ECO:0007669"/>
    <property type="project" value="UniProtKB-ARBA"/>
</dbReference>
<dbReference type="KEGG" id="wsu:WS0138"/>
<dbReference type="InterPro" id="IPR052188">
    <property type="entry name" value="Ni-pincer_cofactor_biosynth"/>
</dbReference>
<feature type="active site" description="Nucleophile and sulfur donor" evidence="1">
    <location>
        <position position="171"/>
    </location>
</feature>
<accession>Q7MAM9</accession>
<dbReference type="InterPro" id="IPR022310">
    <property type="entry name" value="NAD/GMP_synthase"/>
</dbReference>
<feature type="domain" description="NAD/GMP synthase" evidence="2">
    <location>
        <begin position="11"/>
        <end position="74"/>
    </location>
</feature>
<dbReference type="GO" id="GO:0016783">
    <property type="term" value="F:sulfurtransferase activity"/>
    <property type="evidence" value="ECO:0007669"/>
    <property type="project" value="InterPro"/>
</dbReference>
<dbReference type="PANTHER" id="PTHR43169">
    <property type="entry name" value="EXSB FAMILY PROTEIN"/>
    <property type="match status" value="1"/>
</dbReference>
<dbReference type="PANTHER" id="PTHR43169:SF2">
    <property type="entry name" value="NAD_GMP SYNTHASE DOMAIN-CONTAINING PROTEIN"/>
    <property type="match status" value="1"/>
</dbReference>
<proteinExistence type="predicted"/>
<dbReference type="Gene3D" id="3.40.50.620">
    <property type="entry name" value="HUPs"/>
    <property type="match status" value="1"/>
</dbReference>
<evidence type="ECO:0000313" key="3">
    <source>
        <dbReference type="EMBL" id="CAE09301.1"/>
    </source>
</evidence>
<dbReference type="eggNOG" id="COG1606">
    <property type="taxonomic scope" value="Bacteria"/>
</dbReference>
<dbReference type="STRING" id="273121.WS0138"/>
<evidence type="ECO:0000313" key="4">
    <source>
        <dbReference type="Proteomes" id="UP000000422"/>
    </source>
</evidence>
<sequence length="271" mass="30678">MLERYESLKKEIQALESLIVAFSGGVDSSLLLKAAHDALGEKALGITVTTPYMAEREIKEAIAFAKEIGARHEVLSFPWIPTLKENPTNRCYLCKHALFSSLKKLAYQRGFAHIAEGSNLDDTKEERPGRIALQELGIATPLLSLGLSKNEIRQISKELSLKSWNRPSYACLLTRFPHNRPLLEEEIEMVEQAEEFLISLGYGRVRVRFHEELAKIELEPKMMERLISSQEERTKVTLFLRTLGFSHVALDIAGYKDEALHQGISCKPKRS</sequence>
<organism evidence="4">
    <name type="scientific">Wolinella succinogenes (strain ATCC 29543 / DSM 1740 / CCUG 13145 / JCM 31913 / LMG 7466 / NCTC 11488 / FDC 602W)</name>
    <name type="common">Vibrio succinogenes</name>
    <dbReference type="NCBI Taxonomy" id="273121"/>
    <lineage>
        <taxon>Bacteria</taxon>
        <taxon>Pseudomonadati</taxon>
        <taxon>Campylobacterota</taxon>
        <taxon>Epsilonproteobacteria</taxon>
        <taxon>Campylobacterales</taxon>
        <taxon>Helicobacteraceae</taxon>
        <taxon>Wolinella</taxon>
    </lineage>
</organism>
<name>Q7MAM9_WOLSU</name>
<dbReference type="PIRSF" id="PIRSF006661">
    <property type="entry name" value="PP-lp_UCP006661"/>
    <property type="match status" value="1"/>
</dbReference>
<dbReference type="Pfam" id="PF02540">
    <property type="entry name" value="NAD_synthase"/>
    <property type="match status" value="1"/>
</dbReference>
<dbReference type="Proteomes" id="UP000000422">
    <property type="component" value="Chromosome"/>
</dbReference>
<protein>
    <submittedName>
        <fullName evidence="3">ATP-UTILIZING ENZYME OF THE PP-LOOP SUPERFAMILY</fullName>
    </submittedName>
</protein>
<evidence type="ECO:0000256" key="1">
    <source>
        <dbReference type="PIRSR" id="PIRSR006661-1"/>
    </source>
</evidence>